<dbReference type="RefSeq" id="WP_010769628.1">
    <property type="nucleotide sequence ID" value="NZ_ASWE01000001.1"/>
</dbReference>
<accession>R3W502</accession>
<protein>
    <recommendedName>
        <fullName evidence="1">SGNH hydrolase-type esterase domain-containing protein</fullName>
    </recommendedName>
</protein>
<dbReference type="eggNOG" id="COG2755">
    <property type="taxonomic scope" value="Bacteria"/>
</dbReference>
<feature type="domain" description="SGNH hydrolase-type esterase" evidence="1">
    <location>
        <begin position="11"/>
        <end position="200"/>
    </location>
</feature>
<evidence type="ECO:0000313" key="2">
    <source>
        <dbReference type="EMBL" id="EOL42641.1"/>
    </source>
</evidence>
<dbReference type="Gene3D" id="3.40.50.1110">
    <property type="entry name" value="SGNH hydrolase"/>
    <property type="match status" value="1"/>
</dbReference>
<keyword evidence="3" id="KW-1185">Reference proteome</keyword>
<reference evidence="2 3" key="1">
    <citation type="submission" date="2013-02" db="EMBL/GenBank/DDBJ databases">
        <title>The Genome Sequence of Enterococcus phoeniculicola BAA-412.</title>
        <authorList>
            <consortium name="The Broad Institute Genome Sequencing Platform"/>
            <consortium name="The Broad Institute Genome Sequencing Center for Infectious Disease"/>
            <person name="Earl A.M."/>
            <person name="Gilmore M.S."/>
            <person name="Lebreton F."/>
            <person name="Walker B."/>
            <person name="Young S.K."/>
            <person name="Zeng Q."/>
            <person name="Gargeya S."/>
            <person name="Fitzgerald M."/>
            <person name="Haas B."/>
            <person name="Abouelleil A."/>
            <person name="Alvarado L."/>
            <person name="Arachchi H.M."/>
            <person name="Berlin A.M."/>
            <person name="Chapman S.B."/>
            <person name="Dewar J."/>
            <person name="Goldberg J."/>
            <person name="Griggs A."/>
            <person name="Gujja S."/>
            <person name="Hansen M."/>
            <person name="Howarth C."/>
            <person name="Imamovic A."/>
            <person name="Larimer J."/>
            <person name="McCowan C."/>
            <person name="Murphy C."/>
            <person name="Neiman D."/>
            <person name="Pearson M."/>
            <person name="Priest M."/>
            <person name="Roberts A."/>
            <person name="Saif S."/>
            <person name="Shea T."/>
            <person name="Sisk P."/>
            <person name="Sykes S."/>
            <person name="Wortman J."/>
            <person name="Nusbaum C."/>
            <person name="Birren B."/>
        </authorList>
    </citation>
    <scope>NUCLEOTIDE SEQUENCE [LARGE SCALE GENOMIC DNA]</scope>
    <source>
        <strain evidence="2 3">ATCC BAA-412</strain>
    </source>
</reference>
<dbReference type="InterPro" id="IPR013830">
    <property type="entry name" value="SGNH_hydro"/>
</dbReference>
<dbReference type="Pfam" id="PF13472">
    <property type="entry name" value="Lipase_GDSL_2"/>
    <property type="match status" value="1"/>
</dbReference>
<gene>
    <name evidence="2" type="ORF">UC3_02994</name>
</gene>
<comment type="caution">
    <text evidence="2">The sequence shown here is derived from an EMBL/GenBank/DDBJ whole genome shotgun (WGS) entry which is preliminary data.</text>
</comment>
<dbReference type="STRING" id="154621.RV11_GL002963"/>
<dbReference type="PANTHER" id="PTHR30383:SF5">
    <property type="entry name" value="SGNH HYDROLASE-TYPE ESTERASE DOMAIN-CONTAINING PROTEIN"/>
    <property type="match status" value="1"/>
</dbReference>
<dbReference type="CDD" id="cd01834">
    <property type="entry name" value="SGNH_hydrolase_like_2"/>
    <property type="match status" value="1"/>
</dbReference>
<dbReference type="AlphaFoldDB" id="R3W502"/>
<evidence type="ECO:0000313" key="3">
    <source>
        <dbReference type="Proteomes" id="UP000013785"/>
    </source>
</evidence>
<proteinExistence type="predicted"/>
<dbReference type="HOGENOM" id="CLU_051989_5_2_9"/>
<sequence>MIFSKNDRIIFVGDSITDSNREYAAPPAKWASWGEGYVNVINGYTTAFHPAKELMIINKGISGNRIVDLPNRWQEDVLDLAPDWVVIMIGINDVWRHFDGTFCQDEQVTETVFFETYRTLVKDTLPAVKGMILLSAFMVEKNLEDTMRKKVEVYNQLTRQVAEEFSIRFVDVQAYFDEFLKHQSSYVLSSDRVHPSLAGHLLIAKAFLDVCEFEEETYENN</sequence>
<evidence type="ECO:0000259" key="1">
    <source>
        <dbReference type="Pfam" id="PF13472"/>
    </source>
</evidence>
<dbReference type="SUPFAM" id="SSF52266">
    <property type="entry name" value="SGNH hydrolase"/>
    <property type="match status" value="1"/>
</dbReference>
<dbReference type="InterPro" id="IPR036514">
    <property type="entry name" value="SGNH_hydro_sf"/>
</dbReference>
<dbReference type="GO" id="GO:0004622">
    <property type="term" value="F:phosphatidylcholine lysophospholipase activity"/>
    <property type="evidence" value="ECO:0007669"/>
    <property type="project" value="TreeGrafter"/>
</dbReference>
<dbReference type="EMBL" id="AJAT01000017">
    <property type="protein sequence ID" value="EOL42641.1"/>
    <property type="molecule type" value="Genomic_DNA"/>
</dbReference>
<dbReference type="OrthoDB" id="9794725at2"/>
<dbReference type="PATRIC" id="fig|1158610.3.peg.2976"/>
<dbReference type="Proteomes" id="UP000013785">
    <property type="component" value="Unassembled WGS sequence"/>
</dbReference>
<organism evidence="2 3">
    <name type="scientific">Enterococcus phoeniculicola ATCC BAA-412</name>
    <dbReference type="NCBI Taxonomy" id="1158610"/>
    <lineage>
        <taxon>Bacteria</taxon>
        <taxon>Bacillati</taxon>
        <taxon>Bacillota</taxon>
        <taxon>Bacilli</taxon>
        <taxon>Lactobacillales</taxon>
        <taxon>Enterococcaceae</taxon>
        <taxon>Enterococcus</taxon>
    </lineage>
</organism>
<dbReference type="PANTHER" id="PTHR30383">
    <property type="entry name" value="THIOESTERASE 1/PROTEASE 1/LYSOPHOSPHOLIPASE L1"/>
    <property type="match status" value="1"/>
</dbReference>
<name>R3W502_9ENTE</name>
<dbReference type="InterPro" id="IPR051532">
    <property type="entry name" value="Ester_Hydrolysis_Enzymes"/>
</dbReference>